<name>A0ABW0NQB7_9MICO</name>
<dbReference type="Proteomes" id="UP001596039">
    <property type="component" value="Unassembled WGS sequence"/>
</dbReference>
<dbReference type="Pfam" id="PF04205">
    <property type="entry name" value="FMN_bind"/>
    <property type="match status" value="1"/>
</dbReference>
<feature type="chain" id="PRO_5045298969" evidence="1">
    <location>
        <begin position="26"/>
        <end position="160"/>
    </location>
</feature>
<proteinExistence type="predicted"/>
<feature type="signal peptide" evidence="1">
    <location>
        <begin position="1"/>
        <end position="25"/>
    </location>
</feature>
<organism evidence="3 4">
    <name type="scientific">Lysinimonas soli</name>
    <dbReference type="NCBI Taxonomy" id="1074233"/>
    <lineage>
        <taxon>Bacteria</taxon>
        <taxon>Bacillati</taxon>
        <taxon>Actinomycetota</taxon>
        <taxon>Actinomycetes</taxon>
        <taxon>Micrococcales</taxon>
        <taxon>Microbacteriaceae</taxon>
        <taxon>Lysinimonas</taxon>
    </lineage>
</organism>
<evidence type="ECO:0000313" key="3">
    <source>
        <dbReference type="EMBL" id="MFC5502143.1"/>
    </source>
</evidence>
<dbReference type="SMART" id="SM00900">
    <property type="entry name" value="FMN_bind"/>
    <property type="match status" value="1"/>
</dbReference>
<dbReference type="RefSeq" id="WP_386739845.1">
    <property type="nucleotide sequence ID" value="NZ_JBHSMG010000002.1"/>
</dbReference>
<sequence length="160" mass="15658">MRKRAVAASVLASMGILTIGWQVGAAAAHTGAPTGSAAGATAPTTAPAPSAAASTAPVAAAPAASGAYKDGTYSGAVAQTPFGNVQIKVTISGGKITGLTPLQLTDAGGRSVQISNYAAPILRQEVLAAQSTQVDNVSGATYTTDGYLQSVQSVLDQAKA</sequence>
<keyword evidence="4" id="KW-1185">Reference proteome</keyword>
<evidence type="ECO:0000259" key="2">
    <source>
        <dbReference type="SMART" id="SM00900"/>
    </source>
</evidence>
<evidence type="ECO:0000313" key="4">
    <source>
        <dbReference type="Proteomes" id="UP001596039"/>
    </source>
</evidence>
<keyword evidence="1" id="KW-0732">Signal</keyword>
<comment type="caution">
    <text evidence="3">The sequence shown here is derived from an EMBL/GenBank/DDBJ whole genome shotgun (WGS) entry which is preliminary data.</text>
</comment>
<accession>A0ABW0NQB7</accession>
<gene>
    <name evidence="3" type="ORF">ACFPJ4_07820</name>
</gene>
<protein>
    <submittedName>
        <fullName evidence="3">FMN-binding protein</fullName>
    </submittedName>
</protein>
<dbReference type="InterPro" id="IPR007329">
    <property type="entry name" value="FMN-bd"/>
</dbReference>
<evidence type="ECO:0000256" key="1">
    <source>
        <dbReference type="SAM" id="SignalP"/>
    </source>
</evidence>
<dbReference type="Gene3D" id="3.90.1010.20">
    <property type="match status" value="1"/>
</dbReference>
<feature type="domain" description="FMN-binding" evidence="2">
    <location>
        <begin position="72"/>
        <end position="158"/>
    </location>
</feature>
<dbReference type="EMBL" id="JBHSMG010000002">
    <property type="protein sequence ID" value="MFC5502143.1"/>
    <property type="molecule type" value="Genomic_DNA"/>
</dbReference>
<reference evidence="4" key="1">
    <citation type="journal article" date="2019" name="Int. J. Syst. Evol. Microbiol.">
        <title>The Global Catalogue of Microorganisms (GCM) 10K type strain sequencing project: providing services to taxonomists for standard genome sequencing and annotation.</title>
        <authorList>
            <consortium name="The Broad Institute Genomics Platform"/>
            <consortium name="The Broad Institute Genome Sequencing Center for Infectious Disease"/>
            <person name="Wu L."/>
            <person name="Ma J."/>
        </authorList>
    </citation>
    <scope>NUCLEOTIDE SEQUENCE [LARGE SCALE GENOMIC DNA]</scope>
    <source>
        <strain evidence="4">CGMCC 4.6997</strain>
    </source>
</reference>